<organism evidence="3 4">
    <name type="scientific">Candidatus Ornithospirochaeta stercoripullorum</name>
    <dbReference type="NCBI Taxonomy" id="2840899"/>
    <lineage>
        <taxon>Bacteria</taxon>
        <taxon>Pseudomonadati</taxon>
        <taxon>Spirochaetota</taxon>
        <taxon>Spirochaetia</taxon>
        <taxon>Spirochaetales</taxon>
        <taxon>Spirochaetaceae</taxon>
        <taxon>Spirochaetaceae incertae sedis</taxon>
        <taxon>Candidatus Ornithospirochaeta</taxon>
    </lineage>
</organism>
<dbReference type="AlphaFoldDB" id="A0A9D9E0U5"/>
<comment type="caution">
    <text evidence="3">The sequence shown here is derived from an EMBL/GenBank/DDBJ whole genome shotgun (WGS) entry which is preliminary data.</text>
</comment>
<evidence type="ECO:0000259" key="1">
    <source>
        <dbReference type="Pfam" id="PF13208"/>
    </source>
</evidence>
<accession>A0A9D9E0U5</accession>
<feature type="domain" description="TerB N-terminal" evidence="1">
    <location>
        <begin position="146"/>
        <end position="290"/>
    </location>
</feature>
<dbReference type="Pfam" id="PF13208">
    <property type="entry name" value="TerB_N"/>
    <property type="match status" value="1"/>
</dbReference>
<proteinExistence type="predicted"/>
<dbReference type="InterPro" id="IPR028932">
    <property type="entry name" value="TerB-C"/>
</dbReference>
<dbReference type="Proteomes" id="UP000823615">
    <property type="component" value="Unassembled WGS sequence"/>
</dbReference>
<dbReference type="InterPro" id="IPR038056">
    <property type="entry name" value="YjbR-like_sf"/>
</dbReference>
<feature type="domain" description="TerB-C" evidence="2">
    <location>
        <begin position="460"/>
        <end position="582"/>
    </location>
</feature>
<sequence length="590" mass="68524">MKLADLTEYVEKRYNIKEIHKWASFPSFSVLSDTTTGKWVALLMRQYDYETGTEYECCDLKCSDSALSELSKPYLREAFRMKGKDWIGINFDSTTENDVICSLFDKAIEQGRIQGSTVIIEAQKGNTEYRDTPILSHEQTEEENVPPRIMEMKKLYRYSQSSLFEEKCMNFYIQGKAMEDYEDDAMLPGPFKHYYPTYHDLDTAELRGYFSWRTRIRKKQYIPISPSFAYMYIYEIINGIGVESAEAGLEAIREFEKNFIANGYGNKGMENNIHRWLFDYAVINNLPSDVAMEYAKAEEVLYAEAIDPLLRCESSDEEIIKALCTFCYKSFLSSPVTKSDEGIHIIAQSWRYAISAEPSFVIRMFRSPMKYPWFPMENAVYYFDRTLPDMTYKLYSSIYHRENGRWNVRRYMPSAFNKRFFSAFIHEADKVLRKYLHLGHPLKDKSDDALAEKYIKAAIAAYEMEKKEEAKPKTDFSLMNLERIREESLIIRDSLLTEEEVQDDEAPSHPDNDNKSKISYTQILKILLAGKSPESYMQKYHLLPSVVADAINEAYFDEIGDSIVQSDGKTLELVDDYADDVRAIIGGRDG</sequence>
<evidence type="ECO:0000313" key="4">
    <source>
        <dbReference type="Proteomes" id="UP000823615"/>
    </source>
</evidence>
<reference evidence="3" key="1">
    <citation type="submission" date="2020-10" db="EMBL/GenBank/DDBJ databases">
        <authorList>
            <person name="Gilroy R."/>
        </authorList>
    </citation>
    <scope>NUCLEOTIDE SEQUENCE</scope>
    <source>
        <strain evidence="3">7293</strain>
    </source>
</reference>
<dbReference type="InterPro" id="IPR025266">
    <property type="entry name" value="TerB_N"/>
</dbReference>
<dbReference type="Gene3D" id="3.90.1150.30">
    <property type="match status" value="1"/>
</dbReference>
<dbReference type="EMBL" id="JADIMT010000033">
    <property type="protein sequence ID" value="MBO8435790.1"/>
    <property type="molecule type" value="Genomic_DNA"/>
</dbReference>
<evidence type="ECO:0000259" key="2">
    <source>
        <dbReference type="Pfam" id="PF15615"/>
    </source>
</evidence>
<dbReference type="SUPFAM" id="SSF142906">
    <property type="entry name" value="YjbR-like"/>
    <property type="match status" value="1"/>
</dbReference>
<reference evidence="3" key="2">
    <citation type="journal article" date="2021" name="PeerJ">
        <title>Extensive microbial diversity within the chicken gut microbiome revealed by metagenomics and culture.</title>
        <authorList>
            <person name="Gilroy R."/>
            <person name="Ravi A."/>
            <person name="Getino M."/>
            <person name="Pursley I."/>
            <person name="Horton D.L."/>
            <person name="Alikhan N.F."/>
            <person name="Baker D."/>
            <person name="Gharbi K."/>
            <person name="Hall N."/>
            <person name="Watson M."/>
            <person name="Adriaenssens E.M."/>
            <person name="Foster-Nyarko E."/>
            <person name="Jarju S."/>
            <person name="Secka A."/>
            <person name="Antonio M."/>
            <person name="Oren A."/>
            <person name="Chaudhuri R.R."/>
            <person name="La Ragione R."/>
            <person name="Hildebrand F."/>
            <person name="Pallen M.J."/>
        </authorList>
    </citation>
    <scope>NUCLEOTIDE SEQUENCE</scope>
    <source>
        <strain evidence="3">7293</strain>
    </source>
</reference>
<name>A0A9D9E0U5_9SPIO</name>
<gene>
    <name evidence="3" type="ORF">IAA97_02270</name>
</gene>
<dbReference type="Pfam" id="PF15615">
    <property type="entry name" value="TerB_C"/>
    <property type="match status" value="1"/>
</dbReference>
<evidence type="ECO:0000313" key="3">
    <source>
        <dbReference type="EMBL" id="MBO8435790.1"/>
    </source>
</evidence>
<protein>
    <submittedName>
        <fullName evidence="3">TerB N-terminal domain-containing protein</fullName>
    </submittedName>
</protein>